<dbReference type="SUPFAM" id="SSF53335">
    <property type="entry name" value="S-adenosyl-L-methionine-dependent methyltransferases"/>
    <property type="match status" value="1"/>
</dbReference>
<dbReference type="InterPro" id="IPR052514">
    <property type="entry name" value="SAM-dependent_MTase"/>
</dbReference>
<sequence length="669" mass="77874">MNHEPTRPEKELLLCCSRTSLDTDGRKRLAALLEKELDWDYTIKTARQHKVMPLLYWNLNQTCPEAVPPATLSRLRAMFETNASANLALTSELFNLLKLFEERGIPVIPYKGPVLAASVYGNLTMRQFGDLDILVRPQDVIGAEDALIAQGYRSTADLGWEHEFRSPDGRVAVDLHQILTSWDFWVAFDMKGLWQRLQPIPMFGQNILSFSPEDLLLILCVYIARDCWDGQIRLLEIADLAELLRTHPEIDWERTVKEAEKTGTRRILLLGLFLVRELLGAKLPEIILQRITAEQFIIPLATQVGEWLFPETENFSKSREKKLLNFQGKERQRDKIPDFPYGLYLKADQVGKWLYPETENQSKSREKKLFYFQVRERYWDIIPYFSYRLYMKIAPNKSDRRFITLPNYLDFFYYLVRPIRLLNKQRLRLKKWQGRRNRATKLGIEFHRCENFHLPDKININGEPKLLNLPDERGIKSEFIENLLDDCYQLEKLSQPITTILDIGAHAGLFSVAARNIFPHAIIHAYEPNPSLEKYLKNQAQVANFKYFMEAVGAEDGKVLLNFDENSGCVRSQVDERGNVTMVALRQTIERLGGCVDLVKLDCEGAEWLIFEDREAWRSVKNLTMEYHLYPSHTEDEIRDIIENSLGFKIISHFSREGWCGLIQASRTY</sequence>
<organism evidence="2 3">
    <name type="scientific">Microcystis aeruginosa BLCC-F158</name>
    <dbReference type="NCBI Taxonomy" id="2755316"/>
    <lineage>
        <taxon>Bacteria</taxon>
        <taxon>Bacillati</taxon>
        <taxon>Cyanobacteriota</taxon>
        <taxon>Cyanophyceae</taxon>
        <taxon>Oscillatoriophycideae</taxon>
        <taxon>Chroococcales</taxon>
        <taxon>Microcystaceae</taxon>
        <taxon>Microcystis</taxon>
    </lineage>
</organism>
<dbReference type="GO" id="GO:0008168">
    <property type="term" value="F:methyltransferase activity"/>
    <property type="evidence" value="ECO:0007669"/>
    <property type="project" value="UniProtKB-KW"/>
</dbReference>
<dbReference type="AlphaFoldDB" id="A0A841V0I8"/>
<dbReference type="PANTHER" id="PTHR34203:SF13">
    <property type="entry name" value="EXPRESSED PROTEIN"/>
    <property type="match status" value="1"/>
</dbReference>
<reference evidence="2 3" key="1">
    <citation type="submission" date="2020-07" db="EMBL/GenBank/DDBJ databases">
        <title>Genomes of two Microcystis aeruginosa (Cyanobacteria) strains from Florida (USA) with disparate toxicogenic potential.</title>
        <authorList>
            <person name="Lefler F.W."/>
            <person name="Barbosa M."/>
            <person name="Berthold D.E."/>
            <person name="Laughinghouse H.D. IV."/>
        </authorList>
    </citation>
    <scope>NUCLEOTIDE SEQUENCE [LARGE SCALE GENOMIC DNA]</scope>
    <source>
        <strain evidence="2 3">BLCCF158</strain>
    </source>
</reference>
<feature type="domain" description="Methyltransferase FkbM" evidence="1">
    <location>
        <begin position="502"/>
        <end position="649"/>
    </location>
</feature>
<name>A0A841V0I8_MICAE</name>
<dbReference type="GO" id="GO:0032259">
    <property type="term" value="P:methylation"/>
    <property type="evidence" value="ECO:0007669"/>
    <property type="project" value="UniProtKB-KW"/>
</dbReference>
<dbReference type="InterPro" id="IPR006342">
    <property type="entry name" value="FkbM_mtfrase"/>
</dbReference>
<dbReference type="NCBIfam" id="TIGR01444">
    <property type="entry name" value="fkbM_fam"/>
    <property type="match status" value="1"/>
</dbReference>
<dbReference type="PANTHER" id="PTHR34203">
    <property type="entry name" value="METHYLTRANSFERASE, FKBM FAMILY PROTEIN"/>
    <property type="match status" value="1"/>
</dbReference>
<keyword evidence="2" id="KW-0489">Methyltransferase</keyword>
<dbReference type="InterPro" id="IPR029063">
    <property type="entry name" value="SAM-dependent_MTases_sf"/>
</dbReference>
<accession>A0A841V0I8</accession>
<dbReference type="RefSeq" id="WP_185240614.1">
    <property type="nucleotide sequence ID" value="NZ_JACEGC010000104.1"/>
</dbReference>
<dbReference type="Gene3D" id="3.40.50.150">
    <property type="entry name" value="Vaccinia Virus protein VP39"/>
    <property type="match status" value="1"/>
</dbReference>
<dbReference type="Proteomes" id="UP000525432">
    <property type="component" value="Unassembled WGS sequence"/>
</dbReference>
<evidence type="ECO:0000313" key="3">
    <source>
        <dbReference type="Proteomes" id="UP000525432"/>
    </source>
</evidence>
<proteinExistence type="predicted"/>
<gene>
    <name evidence="2" type="ORF">H0901_17430</name>
</gene>
<dbReference type="Pfam" id="PF05050">
    <property type="entry name" value="Methyltransf_21"/>
    <property type="match status" value="1"/>
</dbReference>
<keyword evidence="2" id="KW-0808">Transferase</keyword>
<evidence type="ECO:0000313" key="2">
    <source>
        <dbReference type="EMBL" id="MBC1196981.1"/>
    </source>
</evidence>
<dbReference type="InterPro" id="IPR039498">
    <property type="entry name" value="NTP_transf_5"/>
</dbReference>
<comment type="caution">
    <text evidence="2">The sequence shown here is derived from an EMBL/GenBank/DDBJ whole genome shotgun (WGS) entry which is preliminary data.</text>
</comment>
<evidence type="ECO:0000259" key="1">
    <source>
        <dbReference type="Pfam" id="PF05050"/>
    </source>
</evidence>
<protein>
    <submittedName>
        <fullName evidence="2">FkbM family methyltransferase</fullName>
    </submittedName>
</protein>
<dbReference type="Gene3D" id="3.30.460.40">
    <property type="match status" value="1"/>
</dbReference>
<dbReference type="EMBL" id="JACEGC010000104">
    <property type="protein sequence ID" value="MBC1196981.1"/>
    <property type="molecule type" value="Genomic_DNA"/>
</dbReference>
<dbReference type="Pfam" id="PF14907">
    <property type="entry name" value="NTP_transf_5"/>
    <property type="match status" value="1"/>
</dbReference>